<reference evidence="3 4" key="1">
    <citation type="submission" date="2023-09" db="EMBL/GenBank/DDBJ databases">
        <title>Flavobacterium sp. a novel bacteria isolate from Pepper rhizosphere.</title>
        <authorList>
            <person name="Peng Y."/>
            <person name="Lee J."/>
        </authorList>
    </citation>
    <scope>NUCLEOTIDE SEQUENCE [LARGE SCALE GENOMIC DNA]</scope>
    <source>
        <strain evidence="2">PMR2A8</strain>
        <strain evidence="3 4">PMTSA4</strain>
    </source>
</reference>
<name>A0AA96J3G8_9FLAO</name>
<keyword evidence="1" id="KW-1133">Transmembrane helix</keyword>
<keyword evidence="1" id="KW-0472">Membrane</keyword>
<dbReference type="AlphaFoldDB" id="A0AA96J3G8"/>
<organism evidence="3 4">
    <name type="scientific">Flavobacterium capsici</name>
    <dbReference type="NCBI Taxonomy" id="3075618"/>
    <lineage>
        <taxon>Bacteria</taxon>
        <taxon>Pseudomonadati</taxon>
        <taxon>Bacteroidota</taxon>
        <taxon>Flavobacteriia</taxon>
        <taxon>Flavobacteriales</taxon>
        <taxon>Flavobacteriaceae</taxon>
        <taxon>Flavobacterium</taxon>
    </lineage>
</organism>
<sequence>MPSKSKIGNPVLLAEAVNKSEVNKQVASVLPFLIKFAVVGTAGYLIYRSWSNRFVKISENSNYPQANVSLAVAKSKADAIEGSMGWFTTDYNTVAAQLTGLNYNGFVRVYNAFGKRRGQLFGGQLNLIEWLQDQFRGEDLTKLSFLLNGAFFRQAPEPTKEVTKKEVSQAKFIGI</sequence>
<evidence type="ECO:0000256" key="1">
    <source>
        <dbReference type="SAM" id="Phobius"/>
    </source>
</evidence>
<dbReference type="EMBL" id="CP134890">
    <property type="protein sequence ID" value="WNM20667.1"/>
    <property type="molecule type" value="Genomic_DNA"/>
</dbReference>
<keyword evidence="1" id="KW-0812">Transmembrane</keyword>
<evidence type="ECO:0000313" key="4">
    <source>
        <dbReference type="Proteomes" id="UP001304515"/>
    </source>
</evidence>
<protein>
    <submittedName>
        <fullName evidence="3">Uncharacterized protein</fullName>
    </submittedName>
</protein>
<evidence type="ECO:0000313" key="3">
    <source>
        <dbReference type="EMBL" id="WNM20667.1"/>
    </source>
</evidence>
<dbReference type="EMBL" id="CP134878">
    <property type="protein sequence ID" value="WNM19278.1"/>
    <property type="molecule type" value="Genomic_DNA"/>
</dbReference>
<accession>A0AA96J3G8</accession>
<accession>A0AA96EVD6</accession>
<dbReference type="KEGG" id="fcj:RN605_08185"/>
<proteinExistence type="predicted"/>
<dbReference type="RefSeq" id="WP_313324082.1">
    <property type="nucleotide sequence ID" value="NZ_CP134878.1"/>
</dbReference>
<gene>
    <name evidence="3" type="ORF">RN605_08185</name>
    <name evidence="2" type="ORF">RN608_01015</name>
</gene>
<dbReference type="Proteomes" id="UP001304515">
    <property type="component" value="Chromosome"/>
</dbReference>
<evidence type="ECO:0000313" key="2">
    <source>
        <dbReference type="EMBL" id="WNM19278.1"/>
    </source>
</evidence>
<keyword evidence="4" id="KW-1185">Reference proteome</keyword>
<feature type="transmembrane region" description="Helical" evidence="1">
    <location>
        <begin position="26"/>
        <end position="47"/>
    </location>
</feature>